<dbReference type="RefSeq" id="WP_167220278.1">
    <property type="nucleotide sequence ID" value="NZ_JAAQPH010000001.1"/>
</dbReference>
<sequence>MRARFVGVLLATMLSLLALPVSSQAAESENDEAKAQIKAAYIAMVRKDLESALKTLEPLVEDRNGEALYLKAYIHERNLEYDIKHVYTWYEEAARYGSPLAMYKTAYQFSILGLHDHGYLWALKAAKLGMSNGLVLVSQYYCTPVGVVPQDALIADAWRIIALDGFKFDDPVWQKGACGPKDPDDFRRGQLAAQVDILKRQFNLPPLKDHYAEWKQWKAEALADTSVQEPE</sequence>
<feature type="chain" id="PRO_5036964015" description="Sel1 repeat family protein" evidence="1">
    <location>
        <begin position="26"/>
        <end position="231"/>
    </location>
</feature>
<comment type="caution">
    <text evidence="2">The sequence shown here is derived from an EMBL/GenBank/DDBJ whole genome shotgun (WGS) entry which is preliminary data.</text>
</comment>
<gene>
    <name evidence="2" type="ORF">HBA54_00025</name>
</gene>
<proteinExistence type="predicted"/>
<evidence type="ECO:0000313" key="2">
    <source>
        <dbReference type="EMBL" id="NIA66973.1"/>
    </source>
</evidence>
<name>A0A967C9K2_9PROT</name>
<evidence type="ECO:0000256" key="1">
    <source>
        <dbReference type="SAM" id="SignalP"/>
    </source>
</evidence>
<dbReference type="SUPFAM" id="SSF81901">
    <property type="entry name" value="HCP-like"/>
    <property type="match status" value="1"/>
</dbReference>
<organism evidence="2 3">
    <name type="scientific">Pelagibius litoralis</name>
    <dbReference type="NCBI Taxonomy" id="374515"/>
    <lineage>
        <taxon>Bacteria</taxon>
        <taxon>Pseudomonadati</taxon>
        <taxon>Pseudomonadota</taxon>
        <taxon>Alphaproteobacteria</taxon>
        <taxon>Rhodospirillales</taxon>
        <taxon>Rhodovibrionaceae</taxon>
        <taxon>Pelagibius</taxon>
    </lineage>
</organism>
<keyword evidence="3" id="KW-1185">Reference proteome</keyword>
<reference evidence="2" key="1">
    <citation type="submission" date="2020-03" db="EMBL/GenBank/DDBJ databases">
        <title>Genome of Pelagibius litoralis DSM 21314T.</title>
        <authorList>
            <person name="Wang G."/>
        </authorList>
    </citation>
    <scope>NUCLEOTIDE SEQUENCE</scope>
    <source>
        <strain evidence="2">DSM 21314</strain>
    </source>
</reference>
<dbReference type="AlphaFoldDB" id="A0A967C9K2"/>
<evidence type="ECO:0000313" key="3">
    <source>
        <dbReference type="Proteomes" id="UP000761264"/>
    </source>
</evidence>
<dbReference type="Gene3D" id="1.25.40.10">
    <property type="entry name" value="Tetratricopeptide repeat domain"/>
    <property type="match status" value="1"/>
</dbReference>
<dbReference type="InterPro" id="IPR011990">
    <property type="entry name" value="TPR-like_helical_dom_sf"/>
</dbReference>
<protein>
    <recommendedName>
        <fullName evidence="4">Sel1 repeat family protein</fullName>
    </recommendedName>
</protein>
<evidence type="ECO:0008006" key="4">
    <source>
        <dbReference type="Google" id="ProtNLM"/>
    </source>
</evidence>
<dbReference type="EMBL" id="JAAQPH010000001">
    <property type="protein sequence ID" value="NIA66973.1"/>
    <property type="molecule type" value="Genomic_DNA"/>
</dbReference>
<dbReference type="Proteomes" id="UP000761264">
    <property type="component" value="Unassembled WGS sequence"/>
</dbReference>
<accession>A0A967C9K2</accession>
<keyword evidence="1" id="KW-0732">Signal</keyword>
<feature type="signal peptide" evidence="1">
    <location>
        <begin position="1"/>
        <end position="25"/>
    </location>
</feature>